<evidence type="ECO:0000313" key="5">
    <source>
        <dbReference type="Proteomes" id="UP000094844"/>
    </source>
</evidence>
<organism evidence="4 5">
    <name type="scientific">Hafnia alvei</name>
    <dbReference type="NCBI Taxonomy" id="569"/>
    <lineage>
        <taxon>Bacteria</taxon>
        <taxon>Pseudomonadati</taxon>
        <taxon>Pseudomonadota</taxon>
        <taxon>Gammaproteobacteria</taxon>
        <taxon>Enterobacterales</taxon>
        <taxon>Hafniaceae</taxon>
        <taxon>Hafnia</taxon>
    </lineage>
</organism>
<dbReference type="Pfam" id="PF08525">
    <property type="entry name" value="OapA_N"/>
    <property type="match status" value="1"/>
</dbReference>
<feature type="domain" description="Opacity-associated protein A LysM-like" evidence="2">
    <location>
        <begin position="146"/>
        <end position="229"/>
    </location>
</feature>
<dbReference type="OrthoDB" id="6398769at2"/>
<gene>
    <name evidence="4" type="ORF">BN1044_01021</name>
</gene>
<keyword evidence="1" id="KW-0472">Membrane</keyword>
<dbReference type="RefSeq" id="WP_072307812.1">
    <property type="nucleotide sequence ID" value="NZ_FMIQ01000014.1"/>
</dbReference>
<feature type="transmembrane region" description="Helical" evidence="1">
    <location>
        <begin position="84"/>
        <end position="101"/>
    </location>
</feature>
<dbReference type="InterPro" id="IPR007340">
    <property type="entry name" value="LysM_Opacity-associatedA"/>
</dbReference>
<dbReference type="EMBL" id="FMIQ01000014">
    <property type="protein sequence ID" value="SCM51557.1"/>
    <property type="molecule type" value="Genomic_DNA"/>
</dbReference>
<dbReference type="InterPro" id="IPR013731">
    <property type="entry name" value="OapA_N"/>
</dbReference>
<accession>A0A1C6YXD3</accession>
<keyword evidence="1" id="KW-1133">Transmembrane helix</keyword>
<evidence type="ECO:0000313" key="4">
    <source>
        <dbReference type="EMBL" id="SCM51557.1"/>
    </source>
</evidence>
<sequence length="230" mass="26677">MGRITPRRRRSRRVYQPVLRTWLNLRQRISPEPQDQETEHPMSASTSAKLLDKLKVVKQHLYNVWHMPDRFDWMEPLPAFHRRWVIVATVVLLLSLLWPYSDPQDARYTPEQTQENEAPLQAGMQNNDAPPPPRVAPTNQTAANGWQEYHIQAGQTLAQLFRDNQLDVNDVFAMAQVEGNDKPLSNLKAGQEVEIQHNAQGQVIALKIETITNEQIEFRRESDGSFRRVR</sequence>
<name>A0A1C6YXD3_HAFAL</name>
<feature type="domain" description="Opacity-associated protein A-like N-terminal" evidence="3">
    <location>
        <begin position="73"/>
        <end position="100"/>
    </location>
</feature>
<evidence type="ECO:0000256" key="1">
    <source>
        <dbReference type="SAM" id="Phobius"/>
    </source>
</evidence>
<dbReference type="GO" id="GO:0042834">
    <property type="term" value="F:peptidoglycan binding"/>
    <property type="evidence" value="ECO:0007669"/>
    <property type="project" value="InterPro"/>
</dbReference>
<dbReference type="AlphaFoldDB" id="A0A1C6YXD3"/>
<dbReference type="STRING" id="569.A6V27_04480"/>
<dbReference type="Proteomes" id="UP000094844">
    <property type="component" value="Unassembled WGS sequence"/>
</dbReference>
<dbReference type="Pfam" id="PF04225">
    <property type="entry name" value="LysM_OapA"/>
    <property type="match status" value="1"/>
</dbReference>
<protein>
    <recommendedName>
        <fullName evidence="6">Opacity-associated protein A domain protein</fullName>
    </recommendedName>
</protein>
<proteinExistence type="predicted"/>
<dbReference type="Gene3D" id="3.10.450.350">
    <property type="match status" value="1"/>
</dbReference>
<evidence type="ECO:0000259" key="2">
    <source>
        <dbReference type="Pfam" id="PF04225"/>
    </source>
</evidence>
<evidence type="ECO:0000259" key="3">
    <source>
        <dbReference type="Pfam" id="PF08525"/>
    </source>
</evidence>
<evidence type="ECO:0008006" key="6">
    <source>
        <dbReference type="Google" id="ProtNLM"/>
    </source>
</evidence>
<keyword evidence="1" id="KW-0812">Transmembrane</keyword>
<reference evidence="4 5" key="1">
    <citation type="submission" date="2016-09" db="EMBL/GenBank/DDBJ databases">
        <authorList>
            <person name="Capua I."/>
            <person name="De Benedictis P."/>
            <person name="Joannis T."/>
            <person name="Lombin L.H."/>
            <person name="Cattoli G."/>
        </authorList>
    </citation>
    <scope>NUCLEOTIDE SEQUENCE [LARGE SCALE GENOMIC DNA]</scope>
    <source>
        <strain evidence="4 5">GB001</strain>
    </source>
</reference>